<dbReference type="FunFam" id="1.10.10.60:FF:000141">
    <property type="entry name" value="TetR family transcriptional regulator"/>
    <property type="match status" value="1"/>
</dbReference>
<dbReference type="InterPro" id="IPR009057">
    <property type="entry name" value="Homeodomain-like_sf"/>
</dbReference>
<evidence type="ECO:0000259" key="5">
    <source>
        <dbReference type="PROSITE" id="PS50977"/>
    </source>
</evidence>
<evidence type="ECO:0000256" key="2">
    <source>
        <dbReference type="ARBA" id="ARBA00023125"/>
    </source>
</evidence>
<dbReference type="STRING" id="1612308.SAMN05444581_11247"/>
<evidence type="ECO:0000256" key="4">
    <source>
        <dbReference type="PROSITE-ProRule" id="PRU00335"/>
    </source>
</evidence>
<dbReference type="InterPro" id="IPR036271">
    <property type="entry name" value="Tet_transcr_reg_TetR-rel_C_sf"/>
</dbReference>
<proteinExistence type="predicted"/>
<dbReference type="GO" id="GO:0000976">
    <property type="term" value="F:transcription cis-regulatory region binding"/>
    <property type="evidence" value="ECO:0007669"/>
    <property type="project" value="TreeGrafter"/>
</dbReference>
<dbReference type="Gene3D" id="1.10.10.60">
    <property type="entry name" value="Homeodomain-like"/>
    <property type="match status" value="1"/>
</dbReference>
<dbReference type="Proteomes" id="UP000198755">
    <property type="component" value="Unassembled WGS sequence"/>
</dbReference>
<keyword evidence="1" id="KW-0805">Transcription regulation</keyword>
<dbReference type="Pfam" id="PF14246">
    <property type="entry name" value="TetR_C_7"/>
    <property type="match status" value="1"/>
</dbReference>
<evidence type="ECO:0000313" key="6">
    <source>
        <dbReference type="EMBL" id="SFK61851.1"/>
    </source>
</evidence>
<dbReference type="EMBL" id="FOSN01000012">
    <property type="protein sequence ID" value="SFK61851.1"/>
    <property type="molecule type" value="Genomic_DNA"/>
</dbReference>
<dbReference type="SUPFAM" id="SSF48498">
    <property type="entry name" value="Tetracyclin repressor-like, C-terminal domain"/>
    <property type="match status" value="1"/>
</dbReference>
<dbReference type="AlphaFoldDB" id="A0A1I4B189"/>
<accession>A0A1I4B189</accession>
<keyword evidence="2 4" id="KW-0238">DNA-binding</keyword>
<dbReference type="PANTHER" id="PTHR30055">
    <property type="entry name" value="HTH-TYPE TRANSCRIPTIONAL REGULATOR RUTR"/>
    <property type="match status" value="1"/>
</dbReference>
<feature type="domain" description="HTH tetR-type" evidence="5">
    <location>
        <begin position="50"/>
        <end position="110"/>
    </location>
</feature>
<protein>
    <submittedName>
        <fullName evidence="6">TetR/AcrR family transcriptional regulator, mexJK operon transcriptional repressor</fullName>
    </submittedName>
</protein>
<keyword evidence="3" id="KW-0804">Transcription</keyword>
<evidence type="ECO:0000256" key="1">
    <source>
        <dbReference type="ARBA" id="ARBA00023015"/>
    </source>
</evidence>
<name>A0A1I4B189_9HYPH</name>
<organism evidence="6 7">
    <name type="scientific">Methylocapsa palsarum</name>
    <dbReference type="NCBI Taxonomy" id="1612308"/>
    <lineage>
        <taxon>Bacteria</taxon>
        <taxon>Pseudomonadati</taxon>
        <taxon>Pseudomonadota</taxon>
        <taxon>Alphaproteobacteria</taxon>
        <taxon>Hyphomicrobiales</taxon>
        <taxon>Beijerinckiaceae</taxon>
        <taxon>Methylocapsa</taxon>
    </lineage>
</organism>
<dbReference type="InterPro" id="IPR039536">
    <property type="entry name" value="TetR_C_Proteobacteria"/>
</dbReference>
<dbReference type="InterPro" id="IPR050109">
    <property type="entry name" value="HTH-type_TetR-like_transc_reg"/>
</dbReference>
<feature type="DNA-binding region" description="H-T-H motif" evidence="4">
    <location>
        <begin position="73"/>
        <end position="92"/>
    </location>
</feature>
<reference evidence="6 7" key="1">
    <citation type="submission" date="2016-10" db="EMBL/GenBank/DDBJ databases">
        <authorList>
            <person name="de Groot N.N."/>
        </authorList>
    </citation>
    <scope>NUCLEOTIDE SEQUENCE [LARGE SCALE GENOMIC DNA]</scope>
    <source>
        <strain evidence="6 7">NE2</strain>
    </source>
</reference>
<dbReference type="Gene3D" id="1.10.357.10">
    <property type="entry name" value="Tetracycline Repressor, domain 2"/>
    <property type="match status" value="1"/>
</dbReference>
<gene>
    <name evidence="6" type="ORF">SAMN05444581_11247</name>
</gene>
<dbReference type="PRINTS" id="PR00455">
    <property type="entry name" value="HTHTETR"/>
</dbReference>
<evidence type="ECO:0000313" key="7">
    <source>
        <dbReference type="Proteomes" id="UP000198755"/>
    </source>
</evidence>
<dbReference type="SUPFAM" id="SSF46689">
    <property type="entry name" value="Homeodomain-like"/>
    <property type="match status" value="1"/>
</dbReference>
<keyword evidence="7" id="KW-1185">Reference proteome</keyword>
<dbReference type="GO" id="GO:0003700">
    <property type="term" value="F:DNA-binding transcription factor activity"/>
    <property type="evidence" value="ECO:0007669"/>
    <property type="project" value="TreeGrafter"/>
</dbReference>
<sequence>MLFMQKGKVQLVREDIMPRDLLTRVLLTRDLLPRVLPQDRAAGPGRPKDLAKRDAILAAARALFFSRGVEGVGIEEIARRANVSKMTVYGHFRDKAAILSAIVAAEAARMTSVLDEMPGEPRNLEQRLVAVGTALMTFLTSPELLAFERLLMSEAARRPDLASAMLEAGPRFGHRKLAEQLAAATTRGDLAIRHPVVAAEQLTSLWKGFLYLECQLGVRPSPTAEEIHRHVTEGVAMFLRSYRPSALP</sequence>
<dbReference type="InterPro" id="IPR001647">
    <property type="entry name" value="HTH_TetR"/>
</dbReference>
<dbReference type="PANTHER" id="PTHR30055:SF146">
    <property type="entry name" value="HTH-TYPE TRANSCRIPTIONAL DUAL REGULATOR CECR"/>
    <property type="match status" value="1"/>
</dbReference>
<dbReference type="Pfam" id="PF00440">
    <property type="entry name" value="TetR_N"/>
    <property type="match status" value="1"/>
</dbReference>
<dbReference type="PROSITE" id="PS50977">
    <property type="entry name" value="HTH_TETR_2"/>
    <property type="match status" value="1"/>
</dbReference>
<dbReference type="OrthoDB" id="9816431at2"/>
<evidence type="ECO:0000256" key="3">
    <source>
        <dbReference type="ARBA" id="ARBA00023163"/>
    </source>
</evidence>